<organism evidence="2 3">
    <name type="scientific">Monosporascus cannonballus</name>
    <dbReference type="NCBI Taxonomy" id="155416"/>
    <lineage>
        <taxon>Eukaryota</taxon>
        <taxon>Fungi</taxon>
        <taxon>Dikarya</taxon>
        <taxon>Ascomycota</taxon>
        <taxon>Pezizomycotina</taxon>
        <taxon>Sordariomycetes</taxon>
        <taxon>Xylariomycetidae</taxon>
        <taxon>Xylariales</taxon>
        <taxon>Xylariales incertae sedis</taxon>
        <taxon>Monosporascus</taxon>
    </lineage>
</organism>
<feature type="compositionally biased region" description="Polar residues" evidence="1">
    <location>
        <begin position="188"/>
        <end position="220"/>
    </location>
</feature>
<protein>
    <submittedName>
        <fullName evidence="2">Uncharacterized protein</fullName>
    </submittedName>
</protein>
<gene>
    <name evidence="2" type="ORF">DL762_002511</name>
</gene>
<sequence length="327" mass="35051">MASRQGPFPADDATLYPARPPCGKSWLSDKASGIFTPSQAEEGPKMTDVTLRSLLLAAIISDSGDFDNPNERIYDDVAKATDYDDPWSTPPPLEQLFPSSSVMIKREASGRDPASCDLGTLLDDVIVFPSDHDSDESDLEETVDKDSSQAVPDIGAPSQQQQPREPGPLTASSRISTLSPAMCGQDVAATSQTLRPWTSASGVLPSTPQRNTRASISQEDQAGALYSPKRSQPFPTEEDAQNGLVARLKGAPDGAPSSASSNDSSDDEGVSDPDYEPPAAQNDEEDRDRSAHGGSDSHSIVPGRVTPVRRSHGQPAILLWYFRRRIC</sequence>
<feature type="region of interest" description="Disordered" evidence="1">
    <location>
        <begin position="127"/>
        <end position="309"/>
    </location>
</feature>
<evidence type="ECO:0000313" key="3">
    <source>
        <dbReference type="Proteomes" id="UP000294003"/>
    </source>
</evidence>
<feature type="compositionally biased region" description="Low complexity" evidence="1">
    <location>
        <begin position="251"/>
        <end position="263"/>
    </location>
</feature>
<name>A0ABY0HDX5_9PEZI</name>
<proteinExistence type="predicted"/>
<accession>A0ABY0HDX5</accession>
<reference evidence="2 3" key="1">
    <citation type="submission" date="2018-06" db="EMBL/GenBank/DDBJ databases">
        <title>Complete Genomes of Monosporascus.</title>
        <authorList>
            <person name="Robinson A.J."/>
            <person name="Natvig D.O."/>
        </authorList>
    </citation>
    <scope>NUCLEOTIDE SEQUENCE [LARGE SCALE GENOMIC DNA]</scope>
    <source>
        <strain evidence="2 3">CBS 609.92</strain>
    </source>
</reference>
<keyword evidence="3" id="KW-1185">Reference proteome</keyword>
<dbReference type="Proteomes" id="UP000294003">
    <property type="component" value="Unassembled WGS sequence"/>
</dbReference>
<evidence type="ECO:0000256" key="1">
    <source>
        <dbReference type="SAM" id="MobiDB-lite"/>
    </source>
</evidence>
<feature type="compositionally biased region" description="Acidic residues" evidence="1">
    <location>
        <begin position="264"/>
        <end position="275"/>
    </location>
</feature>
<dbReference type="EMBL" id="QJNS01000049">
    <property type="protein sequence ID" value="RYO90834.1"/>
    <property type="molecule type" value="Genomic_DNA"/>
</dbReference>
<feature type="compositionally biased region" description="Polar residues" evidence="1">
    <location>
        <begin position="170"/>
        <end position="179"/>
    </location>
</feature>
<evidence type="ECO:0000313" key="2">
    <source>
        <dbReference type="EMBL" id="RYO90834.1"/>
    </source>
</evidence>
<comment type="caution">
    <text evidence="2">The sequence shown here is derived from an EMBL/GenBank/DDBJ whole genome shotgun (WGS) entry which is preliminary data.</text>
</comment>